<dbReference type="EMBL" id="RRYP01030319">
    <property type="protein sequence ID" value="TNV71199.1"/>
    <property type="molecule type" value="Genomic_DNA"/>
</dbReference>
<proteinExistence type="predicted"/>
<dbReference type="AlphaFoldDB" id="A0A8J8NAB6"/>
<name>A0A8J8NAB6_HALGN</name>
<protein>
    <recommendedName>
        <fullName evidence="3">Protein L</fullName>
    </recommendedName>
</protein>
<evidence type="ECO:0000313" key="1">
    <source>
        <dbReference type="EMBL" id="TNV71199.1"/>
    </source>
</evidence>
<sequence>MAWYKNADNVVQAHGTESVWSTYYKPAETVPVSGIYRCKNCGKEVTCNSDDPFPPQNHHQHPQAGAVLWRLIVWTNTSGNQSHGTVQS</sequence>
<dbReference type="Proteomes" id="UP000785679">
    <property type="component" value="Unassembled WGS sequence"/>
</dbReference>
<reference evidence="1" key="1">
    <citation type="submission" date="2019-06" db="EMBL/GenBank/DDBJ databases">
        <authorList>
            <person name="Zheng W."/>
        </authorList>
    </citation>
    <scope>NUCLEOTIDE SEQUENCE</scope>
    <source>
        <strain evidence="1">QDHG01</strain>
    </source>
</reference>
<evidence type="ECO:0000313" key="2">
    <source>
        <dbReference type="Proteomes" id="UP000785679"/>
    </source>
</evidence>
<comment type="caution">
    <text evidence="1">The sequence shown here is derived from an EMBL/GenBank/DDBJ whole genome shotgun (WGS) entry which is preliminary data.</text>
</comment>
<keyword evidence="2" id="KW-1185">Reference proteome</keyword>
<gene>
    <name evidence="1" type="ORF">FGO68_gene8036</name>
</gene>
<accession>A0A8J8NAB6</accession>
<organism evidence="1 2">
    <name type="scientific">Halteria grandinella</name>
    <dbReference type="NCBI Taxonomy" id="5974"/>
    <lineage>
        <taxon>Eukaryota</taxon>
        <taxon>Sar</taxon>
        <taxon>Alveolata</taxon>
        <taxon>Ciliophora</taxon>
        <taxon>Intramacronucleata</taxon>
        <taxon>Spirotrichea</taxon>
        <taxon>Stichotrichia</taxon>
        <taxon>Sporadotrichida</taxon>
        <taxon>Halteriidae</taxon>
        <taxon>Halteria</taxon>
    </lineage>
</organism>
<evidence type="ECO:0008006" key="3">
    <source>
        <dbReference type="Google" id="ProtNLM"/>
    </source>
</evidence>